<dbReference type="Pfam" id="PF00248">
    <property type="entry name" value="Aldo_ket_red"/>
    <property type="match status" value="1"/>
</dbReference>
<evidence type="ECO:0000256" key="2">
    <source>
        <dbReference type="ARBA" id="ARBA00023002"/>
    </source>
</evidence>
<evidence type="ECO:0000256" key="1">
    <source>
        <dbReference type="ARBA" id="ARBA00022857"/>
    </source>
</evidence>
<proteinExistence type="predicted"/>
<sequence length="194" mass="21662">MAMATHFTFPFNYVVSEGSHGRRSFVRKLVRAVASGDSVAPAISEESKVKLGGSDLKVTKLGIGVWSWGDNSYWNDFQWDDRKLKAAKGAFDTSLDNGIDFFDTAEVYGSKFSLGAISSETLLGRFIRERKERYPGAEVSVATKFAALPWRFGRESVVTALKDSLSRLELSSVDLYQLHWYAPLIHVGVNNTRR</sequence>
<dbReference type="Proteomes" id="UP000078284">
    <property type="component" value="Chromosome 1"/>
</dbReference>
<evidence type="ECO:0000259" key="3">
    <source>
        <dbReference type="Pfam" id="PF00248"/>
    </source>
</evidence>
<dbReference type="InterPro" id="IPR050791">
    <property type="entry name" value="Aldo-Keto_reductase"/>
</dbReference>
<comment type="caution">
    <text evidence="4">The sequence shown here is derived from an EMBL/GenBank/DDBJ whole genome shotgun (WGS) entry which is preliminary data.</text>
</comment>
<dbReference type="InterPro" id="IPR023210">
    <property type="entry name" value="NADP_OxRdtase_dom"/>
</dbReference>
<organism evidence="4 5">
    <name type="scientific">Arabidopsis thaliana</name>
    <name type="common">Mouse-ear cress</name>
    <dbReference type="NCBI Taxonomy" id="3702"/>
    <lineage>
        <taxon>Eukaryota</taxon>
        <taxon>Viridiplantae</taxon>
        <taxon>Streptophyta</taxon>
        <taxon>Embryophyta</taxon>
        <taxon>Tracheophyta</taxon>
        <taxon>Spermatophyta</taxon>
        <taxon>Magnoliopsida</taxon>
        <taxon>eudicotyledons</taxon>
        <taxon>Gunneridae</taxon>
        <taxon>Pentapetalae</taxon>
        <taxon>rosids</taxon>
        <taxon>malvids</taxon>
        <taxon>Brassicales</taxon>
        <taxon>Brassicaceae</taxon>
        <taxon>Camelineae</taxon>
        <taxon>Arabidopsis</taxon>
    </lineage>
</organism>
<dbReference type="EMBL" id="LUHQ01000001">
    <property type="protein sequence ID" value="OAP19645.1"/>
    <property type="molecule type" value="Genomic_DNA"/>
</dbReference>
<evidence type="ECO:0000313" key="4">
    <source>
        <dbReference type="EMBL" id="OAP19645.1"/>
    </source>
</evidence>
<dbReference type="ExpressionAtlas" id="A0A178WPY4">
    <property type="expression patterns" value="baseline and differential"/>
</dbReference>
<evidence type="ECO:0000313" key="5">
    <source>
        <dbReference type="Proteomes" id="UP000078284"/>
    </source>
</evidence>
<dbReference type="PANTHER" id="PTHR43625">
    <property type="entry name" value="AFLATOXIN B1 ALDEHYDE REDUCTASE"/>
    <property type="match status" value="1"/>
</dbReference>
<feature type="domain" description="NADP-dependent oxidoreductase" evidence="3">
    <location>
        <begin position="60"/>
        <end position="183"/>
    </location>
</feature>
<dbReference type="InterPro" id="IPR036812">
    <property type="entry name" value="NAD(P)_OxRdtase_dom_sf"/>
</dbReference>
<gene>
    <name evidence="4" type="ordered locus">AXX17_At1g06330</name>
</gene>
<reference evidence="5" key="1">
    <citation type="journal article" date="2016" name="Proc. Natl. Acad. Sci. U.S.A.">
        <title>Chromosome-level assembly of Arabidopsis thaliana Ler reveals the extent of translocation and inversion polymorphisms.</title>
        <authorList>
            <person name="Zapata L."/>
            <person name="Ding J."/>
            <person name="Willing E.M."/>
            <person name="Hartwig B."/>
            <person name="Bezdan D."/>
            <person name="Jiao W.B."/>
            <person name="Patel V."/>
            <person name="Velikkakam James G."/>
            <person name="Koornneef M."/>
            <person name="Ossowski S."/>
            <person name="Schneeberger K."/>
        </authorList>
    </citation>
    <scope>NUCLEOTIDE SEQUENCE [LARGE SCALE GENOMIC DNA]</scope>
    <source>
        <strain evidence="5">cv. Landsberg erecta</strain>
    </source>
</reference>
<dbReference type="AlphaFoldDB" id="A0A178WPY4"/>
<name>A0A178WPY4_ARATH</name>
<protein>
    <recommendedName>
        <fullName evidence="3">NADP-dependent oxidoreductase domain-containing protein</fullName>
    </recommendedName>
</protein>
<accession>A0A178WPY4</accession>
<keyword evidence="1" id="KW-0521">NADP</keyword>
<dbReference type="Gene3D" id="3.20.20.100">
    <property type="entry name" value="NADP-dependent oxidoreductase domain"/>
    <property type="match status" value="1"/>
</dbReference>
<dbReference type="GO" id="GO:0016491">
    <property type="term" value="F:oxidoreductase activity"/>
    <property type="evidence" value="ECO:0007669"/>
    <property type="project" value="UniProtKB-KW"/>
</dbReference>
<dbReference type="PANTHER" id="PTHR43625:SF88">
    <property type="entry name" value="OS07G0143000 PROTEIN"/>
    <property type="match status" value="1"/>
</dbReference>
<dbReference type="SUPFAM" id="SSF51430">
    <property type="entry name" value="NAD(P)-linked oxidoreductase"/>
    <property type="match status" value="1"/>
</dbReference>
<keyword evidence="2" id="KW-0560">Oxidoreductase</keyword>